<reference evidence="2 3" key="2">
    <citation type="submission" date="2018-11" db="EMBL/GenBank/DDBJ databases">
        <authorList>
            <consortium name="Pathogen Informatics"/>
        </authorList>
    </citation>
    <scope>NUCLEOTIDE SEQUENCE [LARGE SCALE GENOMIC DNA]</scope>
</reference>
<dbReference type="GO" id="GO:0012505">
    <property type="term" value="C:endomembrane system"/>
    <property type="evidence" value="ECO:0007669"/>
    <property type="project" value="TreeGrafter"/>
</dbReference>
<dbReference type="OrthoDB" id="5817428at2759"/>
<keyword evidence="1" id="KW-0732">Signal</keyword>
<evidence type="ECO:0000256" key="1">
    <source>
        <dbReference type="SAM" id="SignalP"/>
    </source>
</evidence>
<reference evidence="4" key="1">
    <citation type="submission" date="2016-06" db="UniProtKB">
        <authorList>
            <consortium name="WormBaseParasite"/>
        </authorList>
    </citation>
    <scope>IDENTIFICATION</scope>
</reference>
<evidence type="ECO:0000313" key="2">
    <source>
        <dbReference type="EMBL" id="VDN33388.1"/>
    </source>
</evidence>
<evidence type="ECO:0000313" key="3">
    <source>
        <dbReference type="Proteomes" id="UP000271098"/>
    </source>
</evidence>
<dbReference type="WBParaSite" id="GPUH_0001923801-mRNA-1">
    <property type="protein sequence ID" value="GPUH_0001923801-mRNA-1"/>
    <property type="gene ID" value="GPUH_0001923801"/>
</dbReference>
<dbReference type="InterPro" id="IPR036744">
    <property type="entry name" value="RAP_sf"/>
</dbReference>
<dbReference type="GO" id="GO:0048019">
    <property type="term" value="F:receptor antagonist activity"/>
    <property type="evidence" value="ECO:0007669"/>
    <property type="project" value="InterPro"/>
</dbReference>
<keyword evidence="3" id="KW-1185">Reference proteome</keyword>
<sequence>MKIVVTVALLALGVDVALGSSAGAWWMDVSFRVNKLNFIWSKAVHHLADKALIKRLKGELDKFDALYLSAKSRSMKNGELAMEQVDNKLEQLLQKYHLDSTLTAYNKKYKWRNEEEMKKENLVLPTEKFDDPKLQKLWHVAKNSHFSEAALKGYFFHCE</sequence>
<protein>
    <submittedName>
        <fullName evidence="4">Alpha-2-MRAP_N domain-containing protein</fullName>
    </submittedName>
</protein>
<organism evidence="4">
    <name type="scientific">Gongylonema pulchrum</name>
    <dbReference type="NCBI Taxonomy" id="637853"/>
    <lineage>
        <taxon>Eukaryota</taxon>
        <taxon>Metazoa</taxon>
        <taxon>Ecdysozoa</taxon>
        <taxon>Nematoda</taxon>
        <taxon>Chromadorea</taxon>
        <taxon>Rhabditida</taxon>
        <taxon>Spirurina</taxon>
        <taxon>Spiruromorpha</taxon>
        <taxon>Spiruroidea</taxon>
        <taxon>Gongylonematidae</taxon>
        <taxon>Gongylonema</taxon>
    </lineage>
</organism>
<dbReference type="SUPFAM" id="SSF47045">
    <property type="entry name" value="RAP domain-like"/>
    <property type="match status" value="2"/>
</dbReference>
<feature type="signal peptide" evidence="1">
    <location>
        <begin position="1"/>
        <end position="19"/>
    </location>
</feature>
<dbReference type="EMBL" id="UYRT01088131">
    <property type="protein sequence ID" value="VDN33388.1"/>
    <property type="molecule type" value="Genomic_DNA"/>
</dbReference>
<dbReference type="GO" id="GO:0050750">
    <property type="term" value="F:low-density lipoprotein particle receptor binding"/>
    <property type="evidence" value="ECO:0007669"/>
    <property type="project" value="InterPro"/>
</dbReference>
<accession>A0A183EE22</accession>
<name>A0A183EE22_9BILA</name>
<dbReference type="InterPro" id="IPR038003">
    <property type="entry name" value="A2-macroglobuin_RAP"/>
</dbReference>
<dbReference type="PANTHER" id="PTHR16560:SF2">
    <property type="entry name" value="ALPHA-2-MACROGLOBULIN RECEPTOR-ASSOCIATED PROTEIN"/>
    <property type="match status" value="1"/>
</dbReference>
<dbReference type="Proteomes" id="UP000271098">
    <property type="component" value="Unassembled WGS sequence"/>
</dbReference>
<dbReference type="AlphaFoldDB" id="A0A183EE22"/>
<dbReference type="PANTHER" id="PTHR16560">
    <property type="entry name" value="ALPHA-2-MACROGLOBULIN RECEPTOR-ASSOCIATED PROTEIN"/>
    <property type="match status" value="1"/>
</dbReference>
<proteinExistence type="predicted"/>
<dbReference type="GO" id="GO:0048259">
    <property type="term" value="P:regulation of receptor-mediated endocytosis"/>
    <property type="evidence" value="ECO:0007669"/>
    <property type="project" value="TreeGrafter"/>
</dbReference>
<dbReference type="Gene3D" id="1.20.81.10">
    <property type="entry name" value="RAP domain"/>
    <property type="match status" value="1"/>
</dbReference>
<feature type="chain" id="PRO_5043139122" evidence="1">
    <location>
        <begin position="20"/>
        <end position="159"/>
    </location>
</feature>
<gene>
    <name evidence="2" type="ORF">GPUH_LOCUS19214</name>
</gene>
<evidence type="ECO:0000313" key="4">
    <source>
        <dbReference type="WBParaSite" id="GPUH_0001923801-mRNA-1"/>
    </source>
</evidence>